<dbReference type="Proteomes" id="UP000094795">
    <property type="component" value="Unassembled WGS sequence"/>
</dbReference>
<feature type="domain" description="HTH gntR-type" evidence="4">
    <location>
        <begin position="1"/>
        <end position="66"/>
    </location>
</feature>
<accession>A0A1C1YXU2</accession>
<dbReference type="SUPFAM" id="SSF46785">
    <property type="entry name" value="Winged helix' DNA-binding domain"/>
    <property type="match status" value="1"/>
</dbReference>
<proteinExistence type="predicted"/>
<dbReference type="SMART" id="SM00345">
    <property type="entry name" value="HTH_GNTR"/>
    <property type="match status" value="1"/>
</dbReference>
<evidence type="ECO:0000256" key="1">
    <source>
        <dbReference type="ARBA" id="ARBA00023015"/>
    </source>
</evidence>
<dbReference type="PROSITE" id="PS50949">
    <property type="entry name" value="HTH_GNTR"/>
    <property type="match status" value="1"/>
</dbReference>
<protein>
    <recommendedName>
        <fullName evidence="4">HTH gntR-type domain-containing protein</fullName>
    </recommendedName>
</protein>
<dbReference type="InterPro" id="IPR036390">
    <property type="entry name" value="WH_DNA-bd_sf"/>
</dbReference>
<dbReference type="STRING" id="1480615.AWJ14_13670"/>
<dbReference type="GO" id="GO:0003677">
    <property type="term" value="F:DNA binding"/>
    <property type="evidence" value="ECO:0007669"/>
    <property type="project" value="UniProtKB-KW"/>
</dbReference>
<evidence type="ECO:0000256" key="3">
    <source>
        <dbReference type="ARBA" id="ARBA00023163"/>
    </source>
</evidence>
<dbReference type="InterPro" id="IPR011711">
    <property type="entry name" value="GntR_C"/>
</dbReference>
<evidence type="ECO:0000256" key="2">
    <source>
        <dbReference type="ARBA" id="ARBA00023125"/>
    </source>
</evidence>
<organism evidence="5 6">
    <name type="scientific">Hoeflea olei</name>
    <dbReference type="NCBI Taxonomy" id="1480615"/>
    <lineage>
        <taxon>Bacteria</taxon>
        <taxon>Pseudomonadati</taxon>
        <taxon>Pseudomonadota</taxon>
        <taxon>Alphaproteobacteria</taxon>
        <taxon>Hyphomicrobiales</taxon>
        <taxon>Rhizobiaceae</taxon>
        <taxon>Hoeflea</taxon>
    </lineage>
</organism>
<dbReference type="SMART" id="SM00895">
    <property type="entry name" value="FCD"/>
    <property type="match status" value="1"/>
</dbReference>
<sequence>MTDQVASALRFDIVFGRLRPRERLVENDLTERFGVGRYVIRAALDELERQGFVVKRPNKGAMVREYSSEEIRQLYDMRSLLQREAAERIPLEDTADLVARLEEIQARYRAALKQRDLVSVSAANDAFHATLFAACGNVFLAETIEQFWNKTAAIHSYALIDPSLAERSCAEHETMIEALRNGDRATLVEVVVDHMKPALQAYESALRRW</sequence>
<dbReference type="AlphaFoldDB" id="A0A1C1YXU2"/>
<dbReference type="RefSeq" id="WP_066176668.1">
    <property type="nucleotide sequence ID" value="NZ_LQZT01000007.1"/>
</dbReference>
<dbReference type="InterPro" id="IPR036388">
    <property type="entry name" value="WH-like_DNA-bd_sf"/>
</dbReference>
<dbReference type="Gene3D" id="1.20.120.530">
    <property type="entry name" value="GntR ligand-binding domain-like"/>
    <property type="match status" value="1"/>
</dbReference>
<dbReference type="GO" id="GO:0003700">
    <property type="term" value="F:DNA-binding transcription factor activity"/>
    <property type="evidence" value="ECO:0007669"/>
    <property type="project" value="InterPro"/>
</dbReference>
<dbReference type="Pfam" id="PF00392">
    <property type="entry name" value="GntR"/>
    <property type="match status" value="1"/>
</dbReference>
<dbReference type="InterPro" id="IPR008920">
    <property type="entry name" value="TF_FadR/GntR_C"/>
</dbReference>
<keyword evidence="6" id="KW-1185">Reference proteome</keyword>
<evidence type="ECO:0000313" key="5">
    <source>
        <dbReference type="EMBL" id="OCW58374.1"/>
    </source>
</evidence>
<dbReference type="PANTHER" id="PTHR43537">
    <property type="entry name" value="TRANSCRIPTIONAL REGULATOR, GNTR FAMILY"/>
    <property type="match status" value="1"/>
</dbReference>
<dbReference type="Gene3D" id="1.10.10.10">
    <property type="entry name" value="Winged helix-like DNA-binding domain superfamily/Winged helix DNA-binding domain"/>
    <property type="match status" value="1"/>
</dbReference>
<dbReference type="SUPFAM" id="SSF48008">
    <property type="entry name" value="GntR ligand-binding domain-like"/>
    <property type="match status" value="1"/>
</dbReference>
<gene>
    <name evidence="5" type="ORF">AWJ14_13670</name>
</gene>
<dbReference type="InterPro" id="IPR000524">
    <property type="entry name" value="Tscrpt_reg_HTH_GntR"/>
</dbReference>
<comment type="caution">
    <text evidence="5">The sequence shown here is derived from an EMBL/GenBank/DDBJ whole genome shotgun (WGS) entry which is preliminary data.</text>
</comment>
<evidence type="ECO:0000259" key="4">
    <source>
        <dbReference type="PROSITE" id="PS50949"/>
    </source>
</evidence>
<dbReference type="Pfam" id="PF07729">
    <property type="entry name" value="FCD"/>
    <property type="match status" value="1"/>
</dbReference>
<keyword evidence="3" id="KW-0804">Transcription</keyword>
<reference evidence="5 6" key="1">
    <citation type="submission" date="2015-12" db="EMBL/GenBank/DDBJ databases">
        <authorList>
            <person name="Shamseldin A."/>
            <person name="Moawad H."/>
            <person name="Abd El-Rahim W.M."/>
            <person name="Sadowsky M.J."/>
        </authorList>
    </citation>
    <scope>NUCLEOTIDE SEQUENCE [LARGE SCALE GENOMIC DNA]</scope>
    <source>
        <strain evidence="5 6">JC234</strain>
    </source>
</reference>
<dbReference type="PANTHER" id="PTHR43537:SF49">
    <property type="entry name" value="TRANSCRIPTIONAL REGULATORY PROTEIN"/>
    <property type="match status" value="1"/>
</dbReference>
<dbReference type="CDD" id="cd07377">
    <property type="entry name" value="WHTH_GntR"/>
    <property type="match status" value="1"/>
</dbReference>
<keyword evidence="1" id="KW-0805">Transcription regulation</keyword>
<name>A0A1C1YXU2_9HYPH</name>
<keyword evidence="2" id="KW-0238">DNA-binding</keyword>
<dbReference type="EMBL" id="LQZT01000007">
    <property type="protein sequence ID" value="OCW58374.1"/>
    <property type="molecule type" value="Genomic_DNA"/>
</dbReference>
<evidence type="ECO:0000313" key="6">
    <source>
        <dbReference type="Proteomes" id="UP000094795"/>
    </source>
</evidence>